<dbReference type="VEuPathDB" id="PlasmoDB:PVBDA_1404330"/>
<dbReference type="Proteomes" id="UP000515550">
    <property type="component" value="Chromosome PVBDA_14"/>
</dbReference>
<gene>
    <name evidence="2" type="ORF">PVBDA_1404330</name>
</gene>
<evidence type="ECO:0000313" key="2">
    <source>
        <dbReference type="EMBL" id="CAD2105229.1"/>
    </source>
</evidence>
<name>A0A6V7SZA2_PLAVN</name>
<organism evidence="2 3">
    <name type="scientific">Plasmodium vinckei brucechwatti</name>
    <dbReference type="NCBI Taxonomy" id="119398"/>
    <lineage>
        <taxon>Eukaryota</taxon>
        <taxon>Sar</taxon>
        <taxon>Alveolata</taxon>
        <taxon>Apicomplexa</taxon>
        <taxon>Aconoidasida</taxon>
        <taxon>Haemosporida</taxon>
        <taxon>Plasmodiidae</taxon>
        <taxon>Plasmodium</taxon>
        <taxon>Plasmodium (Vinckeia)</taxon>
    </lineage>
</organism>
<protein>
    <submittedName>
        <fullName evidence="2">Uncharacterized protein</fullName>
    </submittedName>
</protein>
<evidence type="ECO:0000313" key="3">
    <source>
        <dbReference type="Proteomes" id="UP000515550"/>
    </source>
</evidence>
<dbReference type="AlphaFoldDB" id="A0A6V7SZA2"/>
<reference evidence="2 3" key="1">
    <citation type="submission" date="2020-08" db="EMBL/GenBank/DDBJ databases">
        <authorList>
            <person name="Ramaprasad A."/>
        </authorList>
    </citation>
    <scope>NUCLEOTIDE SEQUENCE [LARGE SCALE GENOMIC DNA]</scope>
</reference>
<feature type="region of interest" description="Disordered" evidence="1">
    <location>
        <begin position="630"/>
        <end position="651"/>
    </location>
</feature>
<evidence type="ECO:0000256" key="1">
    <source>
        <dbReference type="SAM" id="MobiDB-lite"/>
    </source>
</evidence>
<sequence length="706" mass="82839">MIFNNRKRAKKKNGIYICAIFLILSLIVEINECVIKNNYNNKYSLIGLKSNNFFECSNLNTRTRDKTNYFPMYNPPKKRRKIAKNERSQIFFLNNIFQINEKDNREKINHLWIKKGCNVSDYKRKSIKINKNRIIPIKFLTYVEKQINGKHMEINGTCTSENSVDIQNENGIITKSCDLIKHINYDFKEECNDIMIRTGNFLEVSPNLIFKFVCVKLNKLFTNLYTYDNENAPFCSTEHTLNITEDVIKHNKFKIYSVVGLKILQLFLIKYLRSIKLCIPIEVRKRYIYDFLKIEYISKVYDEKYNLIDKNIFNNISDKLKAKLIYLYIALYPQDVPNVLIKIFKVANYKNEDELLYKYIMKSQFTSRGGKRFHKNISKEYKKTFCVEPLIKKHPCENDILWNRFFSIIKKHNPDVVNSKKILRETYRLVFSKINFANDQIVQLFENKGYHIFSNLPSSSNIENNENKDDAFGKTQITDSNDIYDNNSKNGEINSEREKKKIEIKKKLKIGHERKTCVINYITNLQSFILDYIEKNKTIYHNFYDLKTNINIPKNAQYDDIISSNTNIFHFTKFNDISSSNLNGSDNQINNDLIFERKPENAENLDAGHSPSASTNGTQFVIKSSLLNKKKKKKNTDDDTAKESSPPKTDAEIHCNEIVNNTIDNILDIMIQNSGFGNIKILLGIYNSLQNNKNFKLINFKHAFDK</sequence>
<dbReference type="EMBL" id="LR865392">
    <property type="protein sequence ID" value="CAD2105229.1"/>
    <property type="molecule type" value="Genomic_DNA"/>
</dbReference>
<accession>A0A6V7SZA2</accession>
<proteinExistence type="predicted"/>